<dbReference type="Proteomes" id="UP000002668">
    <property type="component" value="Genome"/>
</dbReference>
<feature type="region of interest" description="Disordered" evidence="1">
    <location>
        <begin position="152"/>
        <end position="175"/>
    </location>
</feature>
<sequence>MCLPLVIRDLTSLARSPEEESMEQHWYKAQGICGLQQLTGLCHSSELSIQRSKLRAHRPTATLSVRLRGNSIHRTSLGSPDNDTWHGTLRTAASVKEYLFNGQGNQRVKYRHALSSCERELGQLQTVSMDFPQSQKCDRIIMKRQRLIPGRSTAMRSAGTSEPYKPFSGIPRAPHQAQGLSRLPRFWSLQENRDDIGSDHRRQASISQHDAANEAYKACSVGRHKQLSGNYGPEWFRRQYWIYEVATSFLKESCCFVDPRPCRWRCRLSGLQRERMSILEAKNGRLGTLYDILAILSPSNFPKTCCHGQKEQEAEDIRPRSKGQNEHSATIAIVLEIEAAFCATRHASNGICRKRITRRQVRIMPGLPASRPSRGHHQHQSPQPIPN</sequence>
<dbReference type="InParanoid" id="E4ZH53"/>
<feature type="region of interest" description="Disordered" evidence="1">
    <location>
        <begin position="365"/>
        <end position="387"/>
    </location>
</feature>
<evidence type="ECO:0000256" key="1">
    <source>
        <dbReference type="SAM" id="MobiDB-lite"/>
    </source>
</evidence>
<dbReference type="AlphaFoldDB" id="E4ZH53"/>
<protein>
    <submittedName>
        <fullName evidence="2">Predicted protein</fullName>
    </submittedName>
</protein>
<accession>E4ZH53</accession>
<organism evidence="3">
    <name type="scientific">Leptosphaeria maculans (strain JN3 / isolate v23.1.3 / race Av1-4-5-6-7-8)</name>
    <name type="common">Blackleg fungus</name>
    <name type="synonym">Phoma lingam</name>
    <dbReference type="NCBI Taxonomy" id="985895"/>
    <lineage>
        <taxon>Eukaryota</taxon>
        <taxon>Fungi</taxon>
        <taxon>Dikarya</taxon>
        <taxon>Ascomycota</taxon>
        <taxon>Pezizomycotina</taxon>
        <taxon>Dothideomycetes</taxon>
        <taxon>Pleosporomycetidae</taxon>
        <taxon>Pleosporales</taxon>
        <taxon>Pleosporineae</taxon>
        <taxon>Leptosphaeriaceae</taxon>
        <taxon>Plenodomus</taxon>
        <taxon>Plenodomus lingam/Leptosphaeria maculans species complex</taxon>
    </lineage>
</organism>
<keyword evidence="3" id="KW-1185">Reference proteome</keyword>
<dbReference type="EMBL" id="FP929065">
    <property type="protein sequence ID" value="CBX90623.1"/>
    <property type="molecule type" value="Genomic_DNA"/>
</dbReference>
<gene>
    <name evidence="2" type="ORF">LEMA_P056570.1</name>
</gene>
<evidence type="ECO:0000313" key="3">
    <source>
        <dbReference type="Proteomes" id="UP000002668"/>
    </source>
</evidence>
<dbReference type="HOGENOM" id="CLU_713843_0_0_1"/>
<proteinExistence type="predicted"/>
<reference evidence="3" key="1">
    <citation type="journal article" date="2011" name="Nat. Commun.">
        <title>Effector diversification within compartments of the Leptosphaeria maculans genome affected by Repeat-Induced Point mutations.</title>
        <authorList>
            <person name="Rouxel T."/>
            <person name="Grandaubert J."/>
            <person name="Hane J.K."/>
            <person name="Hoede C."/>
            <person name="van de Wouw A.P."/>
            <person name="Couloux A."/>
            <person name="Dominguez V."/>
            <person name="Anthouard V."/>
            <person name="Bally P."/>
            <person name="Bourras S."/>
            <person name="Cozijnsen A.J."/>
            <person name="Ciuffetti L.M."/>
            <person name="Degrave A."/>
            <person name="Dilmaghani A."/>
            <person name="Duret L."/>
            <person name="Fudal I."/>
            <person name="Goodwin S.B."/>
            <person name="Gout L."/>
            <person name="Glaser N."/>
            <person name="Linglin J."/>
            <person name="Kema G.H.J."/>
            <person name="Lapalu N."/>
            <person name="Lawrence C.B."/>
            <person name="May K."/>
            <person name="Meyer M."/>
            <person name="Ollivier B."/>
            <person name="Poulain J."/>
            <person name="Schoch C.L."/>
            <person name="Simon A."/>
            <person name="Spatafora J.W."/>
            <person name="Stachowiak A."/>
            <person name="Turgeon B.G."/>
            <person name="Tyler B.M."/>
            <person name="Vincent D."/>
            <person name="Weissenbach J."/>
            <person name="Amselem J."/>
            <person name="Quesneville H."/>
            <person name="Oliver R.P."/>
            <person name="Wincker P."/>
            <person name="Balesdent M.-H."/>
            <person name="Howlett B.J."/>
        </authorList>
    </citation>
    <scope>NUCLEOTIDE SEQUENCE [LARGE SCALE GENOMIC DNA]</scope>
    <source>
        <strain evidence="3">JN3 / isolate v23.1.3 / race Av1-4-5-6-7-8</strain>
    </source>
</reference>
<dbReference type="VEuPathDB" id="FungiDB:LEMA_P056570.1"/>
<evidence type="ECO:0000313" key="2">
    <source>
        <dbReference type="EMBL" id="CBX90623.1"/>
    </source>
</evidence>
<name>E4ZH53_LEPMJ</name>